<name>A0A164TA13_9CRUS</name>
<dbReference type="EMBL" id="LRGB01001860">
    <property type="protein sequence ID" value="KZS10296.1"/>
    <property type="molecule type" value="Genomic_DNA"/>
</dbReference>
<evidence type="ECO:0000313" key="1">
    <source>
        <dbReference type="EMBL" id="KZS10296.1"/>
    </source>
</evidence>
<proteinExistence type="predicted"/>
<reference evidence="1 2" key="1">
    <citation type="submission" date="2016-03" db="EMBL/GenBank/DDBJ databases">
        <title>EvidentialGene: Evidence-directed Construction of Genes on Genomes.</title>
        <authorList>
            <person name="Gilbert D.G."/>
            <person name="Choi J.-H."/>
            <person name="Mockaitis K."/>
            <person name="Colbourne J."/>
            <person name="Pfrender M."/>
        </authorList>
    </citation>
    <scope>NUCLEOTIDE SEQUENCE [LARGE SCALE GENOMIC DNA]</scope>
    <source>
        <strain evidence="1 2">Xinb3</strain>
        <tissue evidence="1">Complete organism</tissue>
    </source>
</reference>
<evidence type="ECO:0000313" key="2">
    <source>
        <dbReference type="Proteomes" id="UP000076858"/>
    </source>
</evidence>
<sequence>MTFIYYETNLFCYPPFLKTWRPQAAIFQDGGGYTRFTIKTGPAYPPWQISYPDRPWATIFGDRLTINTATAHHHASAYPVAGIGIEIQGKRLRSHDSSMEGHPEEDGVRVDVSAGIFPEREADGQPAALSKESAPAPMKENAMPAAHDDLIQEDSFISESRKNWVPECYRAFYLLYITNNNSYIVGPMRKNIASVVDTDEGSVKWEVESRSNFFCI</sequence>
<accession>A0A164TA13</accession>
<gene>
    <name evidence="1" type="ORF">APZ42_025272</name>
</gene>
<protein>
    <submittedName>
        <fullName evidence="1">Uncharacterized protein</fullName>
    </submittedName>
</protein>
<comment type="caution">
    <text evidence="1">The sequence shown here is derived from an EMBL/GenBank/DDBJ whole genome shotgun (WGS) entry which is preliminary data.</text>
</comment>
<dbReference type="Proteomes" id="UP000076858">
    <property type="component" value="Unassembled WGS sequence"/>
</dbReference>
<dbReference type="AlphaFoldDB" id="A0A164TA13"/>
<organism evidence="1 2">
    <name type="scientific">Daphnia magna</name>
    <dbReference type="NCBI Taxonomy" id="35525"/>
    <lineage>
        <taxon>Eukaryota</taxon>
        <taxon>Metazoa</taxon>
        <taxon>Ecdysozoa</taxon>
        <taxon>Arthropoda</taxon>
        <taxon>Crustacea</taxon>
        <taxon>Branchiopoda</taxon>
        <taxon>Diplostraca</taxon>
        <taxon>Cladocera</taxon>
        <taxon>Anomopoda</taxon>
        <taxon>Daphniidae</taxon>
        <taxon>Daphnia</taxon>
    </lineage>
</organism>
<keyword evidence="2" id="KW-1185">Reference proteome</keyword>